<dbReference type="GO" id="GO:0005737">
    <property type="term" value="C:cytoplasm"/>
    <property type="evidence" value="ECO:0007669"/>
    <property type="project" value="UniProtKB-ARBA"/>
</dbReference>
<accession>C1FJK1</accession>
<feature type="domain" description="CREG-like beta-barrel" evidence="2">
    <location>
        <begin position="11"/>
        <end position="156"/>
    </location>
</feature>
<dbReference type="InterPro" id="IPR019595">
    <property type="entry name" value="DUF2470"/>
</dbReference>
<dbReference type="eggNOG" id="ENOG502QV7B">
    <property type="taxonomic scope" value="Eukaryota"/>
</dbReference>
<name>C1FJK1_MICCC</name>
<dbReference type="FunCoup" id="C1FJK1">
    <property type="interactions" value="257"/>
</dbReference>
<dbReference type="AlphaFoldDB" id="C1FJK1"/>
<dbReference type="OrthoDB" id="2138282at2759"/>
<reference evidence="3 4" key="1">
    <citation type="journal article" date="2009" name="Science">
        <title>Green evolution and dynamic adaptations revealed by genomes of the marine picoeukaryotes Micromonas.</title>
        <authorList>
            <person name="Worden A.Z."/>
            <person name="Lee J.H."/>
            <person name="Mock T."/>
            <person name="Rouze P."/>
            <person name="Simmons M.P."/>
            <person name="Aerts A.L."/>
            <person name="Allen A.E."/>
            <person name="Cuvelier M.L."/>
            <person name="Derelle E."/>
            <person name="Everett M.V."/>
            <person name="Foulon E."/>
            <person name="Grimwood J."/>
            <person name="Gundlach H."/>
            <person name="Henrissat B."/>
            <person name="Napoli C."/>
            <person name="McDonald S.M."/>
            <person name="Parker M.S."/>
            <person name="Rombauts S."/>
            <person name="Salamov A."/>
            <person name="Von Dassow P."/>
            <person name="Badger J.H."/>
            <person name="Coutinho P.M."/>
            <person name="Demir E."/>
            <person name="Dubchak I."/>
            <person name="Gentemann C."/>
            <person name="Eikrem W."/>
            <person name="Gready J.E."/>
            <person name="John U."/>
            <person name="Lanier W."/>
            <person name="Lindquist E.A."/>
            <person name="Lucas S."/>
            <person name="Mayer K.F."/>
            <person name="Moreau H."/>
            <person name="Not F."/>
            <person name="Otillar R."/>
            <person name="Panaud O."/>
            <person name="Pangilinan J."/>
            <person name="Paulsen I."/>
            <person name="Piegu B."/>
            <person name="Poliakov A."/>
            <person name="Robbens S."/>
            <person name="Schmutz J."/>
            <person name="Toulza E."/>
            <person name="Wyss T."/>
            <person name="Zelensky A."/>
            <person name="Zhou K."/>
            <person name="Armbrust E.V."/>
            <person name="Bhattacharya D."/>
            <person name="Goodenough U.W."/>
            <person name="Van de Peer Y."/>
            <person name="Grigoriev I.V."/>
        </authorList>
    </citation>
    <scope>NUCLEOTIDE SEQUENCE [LARGE SCALE GENOMIC DNA]</scope>
    <source>
        <strain evidence="4">RCC299 / NOUM17</strain>
    </source>
</reference>
<organism evidence="3 4">
    <name type="scientific">Micromonas commoda (strain RCC299 / NOUM17 / CCMP2709)</name>
    <name type="common">Picoplanktonic green alga</name>
    <dbReference type="NCBI Taxonomy" id="296587"/>
    <lineage>
        <taxon>Eukaryota</taxon>
        <taxon>Viridiplantae</taxon>
        <taxon>Chlorophyta</taxon>
        <taxon>Mamiellophyceae</taxon>
        <taxon>Mamiellales</taxon>
        <taxon>Mamiellaceae</taxon>
        <taxon>Micromonas</taxon>
    </lineage>
</organism>
<feature type="non-terminal residue" evidence="3">
    <location>
        <position position="1"/>
    </location>
</feature>
<dbReference type="InParanoid" id="C1FJK1"/>
<dbReference type="InterPro" id="IPR037119">
    <property type="entry name" value="Haem_oxidase_HugZ-like_sf"/>
</dbReference>
<dbReference type="STRING" id="296587.C1FJK1"/>
<dbReference type="Gene3D" id="3.20.180.10">
    <property type="entry name" value="PNP-oxidase-like"/>
    <property type="match status" value="1"/>
</dbReference>
<dbReference type="EMBL" id="CP001577">
    <property type="protein sequence ID" value="ACO70612.1"/>
    <property type="molecule type" value="Genomic_DNA"/>
</dbReference>
<evidence type="ECO:0000259" key="2">
    <source>
        <dbReference type="Pfam" id="PF13883"/>
    </source>
</evidence>
<evidence type="ECO:0000313" key="3">
    <source>
        <dbReference type="EMBL" id="ACO70612.1"/>
    </source>
</evidence>
<dbReference type="InterPro" id="IPR055343">
    <property type="entry name" value="CREG_beta-barrel"/>
</dbReference>
<evidence type="ECO:0000313" key="4">
    <source>
        <dbReference type="Proteomes" id="UP000002009"/>
    </source>
</evidence>
<feature type="domain" description="DUF2470" evidence="1">
    <location>
        <begin position="167"/>
        <end position="241"/>
    </location>
</feature>
<proteinExistence type="predicted"/>
<dbReference type="Proteomes" id="UP000002009">
    <property type="component" value="Chromosome 12"/>
</dbReference>
<dbReference type="PANTHER" id="PTHR13343:SF24">
    <property type="entry name" value="OS07G0573800 PROTEIN"/>
    <property type="match status" value="1"/>
</dbReference>
<keyword evidence="4" id="KW-1185">Reference proteome</keyword>
<dbReference type="RefSeq" id="XP_002509354.1">
    <property type="nucleotide sequence ID" value="XM_002509308.1"/>
</dbReference>
<gene>
    <name evidence="3" type="ORF">MICPUN_70710</name>
</gene>
<dbReference type="Pfam" id="PF13883">
    <property type="entry name" value="CREG_beta-barrel"/>
    <property type="match status" value="1"/>
</dbReference>
<protein>
    <submittedName>
        <fullName evidence="3">Uncharacterized protein</fullName>
    </submittedName>
</protein>
<dbReference type="PANTHER" id="PTHR13343">
    <property type="entry name" value="CREG1 PROTEIN"/>
    <property type="match status" value="1"/>
</dbReference>
<dbReference type="Gene3D" id="2.30.110.10">
    <property type="entry name" value="Electron Transport, Fmn-binding Protein, Chain A"/>
    <property type="match status" value="1"/>
</dbReference>
<dbReference type="OMA" id="YHKAHDF"/>
<dbReference type="KEGG" id="mis:MICPUN_70710"/>
<evidence type="ECO:0000259" key="1">
    <source>
        <dbReference type="Pfam" id="PF10615"/>
    </source>
</evidence>
<feature type="non-terminal residue" evidence="3">
    <location>
        <position position="245"/>
    </location>
</feature>
<dbReference type="GeneID" id="8247990"/>
<dbReference type="Pfam" id="PF10615">
    <property type="entry name" value="DUF2470"/>
    <property type="match status" value="1"/>
</dbReference>
<sequence>HQSTAAKLSFADECRTLVDLGRYGVISTFAREHGGEYPTGSIVGFASDDDGRPIFALSSMSGHTGDLKANGKCSLTVTAPGFTGAADARVTITGTVAPITDADDQKAARETYLAKHPDAFWVDFGDFSWHRMDGILGARLVGGFARAGGVSGEEYAAGAPDPVAGFSAPIASHMNADHVDSLVAMVGHYVGLTVEDAAIASLDAIGMNMKVTRGGESFKIRLPFTEPARDRKAVKEVLVGMTKAA</sequence>
<dbReference type="SUPFAM" id="SSF50475">
    <property type="entry name" value="FMN-binding split barrel"/>
    <property type="match status" value="1"/>
</dbReference>
<dbReference type="InterPro" id="IPR012349">
    <property type="entry name" value="Split_barrel_FMN-bd"/>
</dbReference>